<dbReference type="EMBL" id="LXQA010295349">
    <property type="protein sequence ID" value="MCI41711.1"/>
    <property type="molecule type" value="Genomic_DNA"/>
</dbReference>
<keyword evidence="2" id="KW-1185">Reference proteome</keyword>
<feature type="non-terminal residue" evidence="1">
    <location>
        <position position="1"/>
    </location>
</feature>
<organism evidence="1 2">
    <name type="scientific">Trifolium medium</name>
    <dbReference type="NCBI Taxonomy" id="97028"/>
    <lineage>
        <taxon>Eukaryota</taxon>
        <taxon>Viridiplantae</taxon>
        <taxon>Streptophyta</taxon>
        <taxon>Embryophyta</taxon>
        <taxon>Tracheophyta</taxon>
        <taxon>Spermatophyta</taxon>
        <taxon>Magnoliopsida</taxon>
        <taxon>eudicotyledons</taxon>
        <taxon>Gunneridae</taxon>
        <taxon>Pentapetalae</taxon>
        <taxon>rosids</taxon>
        <taxon>fabids</taxon>
        <taxon>Fabales</taxon>
        <taxon>Fabaceae</taxon>
        <taxon>Papilionoideae</taxon>
        <taxon>50 kb inversion clade</taxon>
        <taxon>NPAAA clade</taxon>
        <taxon>Hologalegina</taxon>
        <taxon>IRL clade</taxon>
        <taxon>Trifolieae</taxon>
        <taxon>Trifolium</taxon>
    </lineage>
</organism>
<dbReference type="Proteomes" id="UP000265520">
    <property type="component" value="Unassembled WGS sequence"/>
</dbReference>
<accession>A0A392RYK6</accession>
<evidence type="ECO:0000313" key="1">
    <source>
        <dbReference type="EMBL" id="MCI41711.1"/>
    </source>
</evidence>
<protein>
    <submittedName>
        <fullName evidence="1">Uncharacterized protein</fullName>
    </submittedName>
</protein>
<sequence length="57" mass="5949">SLGCPGKLPYQGCPPYLPPRSSLGVGEIRGRSDHTALTVASWEGGLSLMACGSTLFR</sequence>
<comment type="caution">
    <text evidence="1">The sequence shown here is derived from an EMBL/GenBank/DDBJ whole genome shotgun (WGS) entry which is preliminary data.</text>
</comment>
<reference evidence="1 2" key="1">
    <citation type="journal article" date="2018" name="Front. Plant Sci.">
        <title>Red Clover (Trifolium pratense) and Zigzag Clover (T. medium) - A Picture of Genomic Similarities and Differences.</title>
        <authorList>
            <person name="Dluhosova J."/>
            <person name="Istvanek J."/>
            <person name="Nedelnik J."/>
            <person name="Repkova J."/>
        </authorList>
    </citation>
    <scope>NUCLEOTIDE SEQUENCE [LARGE SCALE GENOMIC DNA]</scope>
    <source>
        <strain evidence="2">cv. 10/8</strain>
        <tissue evidence="1">Leaf</tissue>
    </source>
</reference>
<dbReference type="AlphaFoldDB" id="A0A392RYK6"/>
<proteinExistence type="predicted"/>
<name>A0A392RYK6_9FABA</name>
<evidence type="ECO:0000313" key="2">
    <source>
        <dbReference type="Proteomes" id="UP000265520"/>
    </source>
</evidence>